<dbReference type="OrthoDB" id="9758211at2"/>
<dbReference type="PANTHER" id="PTHR41248">
    <property type="entry name" value="NORD PROTEIN"/>
    <property type="match status" value="1"/>
</dbReference>
<dbReference type="SMART" id="SM00327">
    <property type="entry name" value="VWA"/>
    <property type="match status" value="1"/>
</dbReference>
<dbReference type="Proteomes" id="UP000307956">
    <property type="component" value="Unassembled WGS sequence"/>
</dbReference>
<evidence type="ECO:0000259" key="1">
    <source>
        <dbReference type="PROSITE" id="PS50234"/>
    </source>
</evidence>
<dbReference type="RefSeq" id="WP_136385953.1">
    <property type="nucleotide sequence ID" value="NZ_SSOD01000013.1"/>
</dbReference>
<dbReference type="SUPFAM" id="SSF53300">
    <property type="entry name" value="vWA-like"/>
    <property type="match status" value="1"/>
</dbReference>
<organism evidence="2 3">
    <name type="scientific">Pseudothauera rhizosphaerae</name>
    <dbReference type="NCBI Taxonomy" id="2565932"/>
    <lineage>
        <taxon>Bacteria</taxon>
        <taxon>Pseudomonadati</taxon>
        <taxon>Pseudomonadota</taxon>
        <taxon>Betaproteobacteria</taxon>
        <taxon>Rhodocyclales</taxon>
        <taxon>Zoogloeaceae</taxon>
        <taxon>Pseudothauera</taxon>
    </lineage>
</organism>
<protein>
    <submittedName>
        <fullName evidence="2">VWA domain-containing protein</fullName>
    </submittedName>
</protein>
<dbReference type="InterPro" id="IPR051928">
    <property type="entry name" value="NorD/CobT"/>
</dbReference>
<gene>
    <name evidence="2" type="ORF">E6O51_15720</name>
</gene>
<evidence type="ECO:0000313" key="3">
    <source>
        <dbReference type="Proteomes" id="UP000307956"/>
    </source>
</evidence>
<evidence type="ECO:0000313" key="2">
    <source>
        <dbReference type="EMBL" id="THF59438.1"/>
    </source>
</evidence>
<dbReference type="InterPro" id="IPR036465">
    <property type="entry name" value="vWFA_dom_sf"/>
</dbReference>
<proteinExistence type="predicted"/>
<sequence>MTRSDEALAHLLGAFAGRPVALQRPPDLAPGAPAVLRRDALLLAPPPPGMDADAWAHAAVLHAAAHLRHSPPGRPVGRRKTMSLALASTIEDARVERLAGRRYPGLLRALRAAGPPPPDAAASLADRLAQLHAVLRDPSLPATDFWLAKARRLFEDIAAGPGVADAAAFDPLVTALVRDLGQMRQRMNIHGEAPASPYGDDHSYLWNYGRAAEDEALELRTAAPPPADAGGPPPPADAPAAGDWTRLPAETFDYPEWHARIGQLRRDWCTVFEHRLPPLPAGVPVRERRAGRGRLDRSRRLRNQWEGEDFDLDAAIEQRLDLRLGCTPARGAHVSPGRSREAAAILLLIDLSASVADAAGNGLRVLDLVAEAAAALVAAATAAGERVAVHGFCSDGRSRVDYLELAAFGTTDAAAVADRVRSAGARHSTRLGAALRHAASRLREETAPRRHIVVLGDAQPSDIDVFDDLHLPEDAAVAVRCARRDRLGVACLAFAVDGDDRIPVGIFGRGATVTADDPATLSFALARLRRKLAFG</sequence>
<comment type="caution">
    <text evidence="2">The sequence shown here is derived from an EMBL/GenBank/DDBJ whole genome shotgun (WGS) entry which is preliminary data.</text>
</comment>
<dbReference type="AlphaFoldDB" id="A0A4S4AJ66"/>
<dbReference type="Gene3D" id="3.40.50.410">
    <property type="entry name" value="von Willebrand factor, type A domain"/>
    <property type="match status" value="1"/>
</dbReference>
<dbReference type="EMBL" id="SSOD01000013">
    <property type="protein sequence ID" value="THF59438.1"/>
    <property type="molecule type" value="Genomic_DNA"/>
</dbReference>
<dbReference type="Pfam" id="PF13519">
    <property type="entry name" value="VWA_2"/>
    <property type="match status" value="1"/>
</dbReference>
<dbReference type="InterPro" id="IPR002035">
    <property type="entry name" value="VWF_A"/>
</dbReference>
<feature type="domain" description="VWFA" evidence="1">
    <location>
        <begin position="344"/>
        <end position="496"/>
    </location>
</feature>
<name>A0A4S4AJ66_9RHOO</name>
<dbReference type="PANTHER" id="PTHR41248:SF1">
    <property type="entry name" value="NORD PROTEIN"/>
    <property type="match status" value="1"/>
</dbReference>
<dbReference type="PROSITE" id="PS50234">
    <property type="entry name" value="VWFA"/>
    <property type="match status" value="1"/>
</dbReference>
<reference evidence="2 3" key="1">
    <citation type="submission" date="2019-04" db="EMBL/GenBank/DDBJ databases">
        <title>Azoarcus rhizosphaerae sp. nov. isolated from rhizosphere of Ficus religiosa.</title>
        <authorList>
            <person name="Lin S.-Y."/>
            <person name="Hameed A."/>
            <person name="Hsu Y.-H."/>
            <person name="Young C.-C."/>
        </authorList>
    </citation>
    <scope>NUCLEOTIDE SEQUENCE [LARGE SCALE GENOMIC DNA]</scope>
    <source>
        <strain evidence="2 3">CC-YHH848</strain>
    </source>
</reference>
<accession>A0A4S4AJ66</accession>
<keyword evidence="3" id="KW-1185">Reference proteome</keyword>